<evidence type="ECO:0000313" key="1">
    <source>
        <dbReference type="EMBL" id="GIX94699.1"/>
    </source>
</evidence>
<evidence type="ECO:0000313" key="2">
    <source>
        <dbReference type="Proteomes" id="UP001054945"/>
    </source>
</evidence>
<sequence>MVIRMRCFIFRRIPEKLKPMEIRGFLSRDESSSENVPGTATPVAHHAKRSFPFLWGREVLGTRVTHRVFHPRMAAGQGGGLKTGGERLLETVG</sequence>
<dbReference type="AlphaFoldDB" id="A0AAV4PDN5"/>
<dbReference type="EMBL" id="BPLR01004408">
    <property type="protein sequence ID" value="GIX94699.1"/>
    <property type="molecule type" value="Genomic_DNA"/>
</dbReference>
<comment type="caution">
    <text evidence="1">The sequence shown here is derived from an EMBL/GenBank/DDBJ whole genome shotgun (WGS) entry which is preliminary data.</text>
</comment>
<protein>
    <submittedName>
        <fullName evidence="1">Uncharacterized protein</fullName>
    </submittedName>
</protein>
<organism evidence="1 2">
    <name type="scientific">Caerostris extrusa</name>
    <name type="common">Bark spider</name>
    <name type="synonym">Caerostris bankana</name>
    <dbReference type="NCBI Taxonomy" id="172846"/>
    <lineage>
        <taxon>Eukaryota</taxon>
        <taxon>Metazoa</taxon>
        <taxon>Ecdysozoa</taxon>
        <taxon>Arthropoda</taxon>
        <taxon>Chelicerata</taxon>
        <taxon>Arachnida</taxon>
        <taxon>Araneae</taxon>
        <taxon>Araneomorphae</taxon>
        <taxon>Entelegynae</taxon>
        <taxon>Araneoidea</taxon>
        <taxon>Araneidae</taxon>
        <taxon>Caerostris</taxon>
    </lineage>
</organism>
<gene>
    <name evidence="1" type="ORF">CEXT_276491</name>
</gene>
<reference evidence="1 2" key="1">
    <citation type="submission" date="2021-06" db="EMBL/GenBank/DDBJ databases">
        <title>Caerostris extrusa draft genome.</title>
        <authorList>
            <person name="Kono N."/>
            <person name="Arakawa K."/>
        </authorList>
    </citation>
    <scope>NUCLEOTIDE SEQUENCE [LARGE SCALE GENOMIC DNA]</scope>
</reference>
<keyword evidence="2" id="KW-1185">Reference proteome</keyword>
<dbReference type="Proteomes" id="UP001054945">
    <property type="component" value="Unassembled WGS sequence"/>
</dbReference>
<accession>A0AAV4PDN5</accession>
<name>A0AAV4PDN5_CAEEX</name>
<proteinExistence type="predicted"/>